<keyword evidence="2" id="KW-1185">Reference proteome</keyword>
<evidence type="ECO:0000313" key="1">
    <source>
        <dbReference type="EMBL" id="ETA06227.1"/>
    </source>
</evidence>
<protein>
    <submittedName>
        <fullName evidence="1">Uncharacterized protein</fullName>
    </submittedName>
</protein>
<dbReference type="EMBL" id="AYXO01000026">
    <property type="protein sequence ID" value="ETA06227.1"/>
    <property type="molecule type" value="Genomic_DNA"/>
</dbReference>
<name>W9DCT1_9ACTN</name>
<dbReference type="AlphaFoldDB" id="W9DCT1"/>
<dbReference type="Proteomes" id="UP000035035">
    <property type="component" value="Unassembled WGS sequence"/>
</dbReference>
<evidence type="ECO:0000313" key="2">
    <source>
        <dbReference type="Proteomes" id="UP000035035"/>
    </source>
</evidence>
<comment type="caution">
    <text evidence="1">The sequence shown here is derived from an EMBL/GenBank/DDBJ whole genome shotgun (WGS) entry which is preliminary data.</text>
</comment>
<dbReference type="PATRIC" id="fig|1423140.3.peg.2913"/>
<sequence length="182" mass="19363">MEERAERLIEIVNDRGMTMTDQAAQQLLTERVQVVAERMRVGVRQAQTYLTDEALAGVVDSMVETLADEAPGADLVTEPRTTALTVGTLGRLIAGLAEVALLYTDPTTALPANERVGRTHEVLTLLSVTGLIQADTSSGSGSVPVPPALLTRIARILTTAAEHTDDTDLAATLRRDAMRASG</sequence>
<accession>W9DCT1</accession>
<dbReference type="HOGENOM" id="CLU_116680_0_0_11"/>
<organism evidence="1 2">
    <name type="scientific">Gordonia alkanivorans CGMCC 6845</name>
    <dbReference type="NCBI Taxonomy" id="1423140"/>
    <lineage>
        <taxon>Bacteria</taxon>
        <taxon>Bacillati</taxon>
        <taxon>Actinomycetota</taxon>
        <taxon>Actinomycetes</taxon>
        <taxon>Mycobacteriales</taxon>
        <taxon>Gordoniaceae</taxon>
        <taxon>Gordonia</taxon>
    </lineage>
</organism>
<gene>
    <name evidence="1" type="ORF">V525_14555</name>
</gene>
<reference evidence="1 2" key="1">
    <citation type="journal article" date="2014" name="Genome Announc.">
        <title>Draft Genome Sequence of Gordonia alkanivorans Strain CGMCC6845, a Halotolerant Hydrocarbon-Degrading Bacterium.</title>
        <authorList>
            <person name="Wang X."/>
            <person name="Jin D."/>
            <person name="Zhou L."/>
            <person name="Wu L."/>
            <person name="An W."/>
            <person name="Zhao L."/>
        </authorList>
    </citation>
    <scope>NUCLEOTIDE SEQUENCE [LARGE SCALE GENOMIC DNA]</scope>
    <source>
        <strain evidence="1 2">CGMCC 6845</strain>
    </source>
</reference>
<proteinExistence type="predicted"/>